<protein>
    <recommendedName>
        <fullName evidence="3">COX assembly mitochondrial protein</fullName>
    </recommendedName>
</protein>
<dbReference type="AlphaFoldDB" id="A0AA85JJ29"/>
<reference evidence="2" key="2">
    <citation type="submission" date="2023-11" db="UniProtKB">
        <authorList>
            <consortium name="WormBaseParasite"/>
        </authorList>
    </citation>
    <scope>IDENTIFICATION</scope>
</reference>
<evidence type="ECO:0008006" key="3">
    <source>
        <dbReference type="Google" id="ProtNLM"/>
    </source>
</evidence>
<dbReference type="PROSITE" id="PS51808">
    <property type="entry name" value="CHCH"/>
    <property type="match status" value="1"/>
</dbReference>
<dbReference type="WBParaSite" id="TREG1_35380.1">
    <property type="protein sequence ID" value="TREG1_35380.1"/>
    <property type="gene ID" value="TREG1_35380"/>
</dbReference>
<evidence type="ECO:0000313" key="2">
    <source>
        <dbReference type="WBParaSite" id="TREG1_35380.1"/>
    </source>
</evidence>
<dbReference type="Proteomes" id="UP000050795">
    <property type="component" value="Unassembled WGS sequence"/>
</dbReference>
<name>A0AA85JJ29_TRIRE</name>
<sequence length="121" mass="14755">MVTIHILEVQLGDPDSKYISDGERSSILSKFVQEKLLGELCVEEWKDWRKCLRENREKWFGSWRCRPMYKLFDQCQNKYLLNPEEVKKLEEDYLKFRSDYRKTGVGRSFMTKERIREFCEI</sequence>
<reference evidence="1" key="1">
    <citation type="submission" date="2022-06" db="EMBL/GenBank/DDBJ databases">
        <authorList>
            <person name="Berger JAMES D."/>
            <person name="Berger JAMES D."/>
        </authorList>
    </citation>
    <scope>NUCLEOTIDE SEQUENCE [LARGE SCALE GENOMIC DNA]</scope>
</reference>
<accession>A0AA85JJ29</accession>
<evidence type="ECO:0000313" key="1">
    <source>
        <dbReference type="Proteomes" id="UP000050795"/>
    </source>
</evidence>
<keyword evidence="1" id="KW-1185">Reference proteome</keyword>
<organism evidence="1 2">
    <name type="scientific">Trichobilharzia regenti</name>
    <name type="common">Nasal bird schistosome</name>
    <dbReference type="NCBI Taxonomy" id="157069"/>
    <lineage>
        <taxon>Eukaryota</taxon>
        <taxon>Metazoa</taxon>
        <taxon>Spiralia</taxon>
        <taxon>Lophotrochozoa</taxon>
        <taxon>Platyhelminthes</taxon>
        <taxon>Trematoda</taxon>
        <taxon>Digenea</taxon>
        <taxon>Strigeidida</taxon>
        <taxon>Schistosomatoidea</taxon>
        <taxon>Schistosomatidae</taxon>
        <taxon>Trichobilharzia</taxon>
    </lineage>
</organism>
<proteinExistence type="predicted"/>